<dbReference type="PANTHER" id="PTHR30510:SF2">
    <property type="entry name" value="UPF0229 PROTEIN YEAH"/>
    <property type="match status" value="1"/>
</dbReference>
<dbReference type="SUPFAM" id="SSF53300">
    <property type="entry name" value="vWA-like"/>
    <property type="match status" value="1"/>
</dbReference>
<dbReference type="AlphaFoldDB" id="A0A2G8THG6"/>
<proteinExistence type="predicted"/>
<dbReference type="InterPro" id="IPR006698">
    <property type="entry name" value="UPF0229"/>
</dbReference>
<evidence type="ECO:0000313" key="3">
    <source>
        <dbReference type="Proteomes" id="UP000230390"/>
    </source>
</evidence>
<gene>
    <name evidence="2" type="ORF">CR105_11480</name>
</gene>
<dbReference type="Pfam" id="PF04285">
    <property type="entry name" value="DUF444"/>
    <property type="match status" value="2"/>
</dbReference>
<protein>
    <recommendedName>
        <fullName evidence="4">DUF444 domain-containing protein</fullName>
    </recommendedName>
</protein>
<organism evidence="2 3">
    <name type="scientific">Massilia eurypsychrophila</name>
    <dbReference type="NCBI Taxonomy" id="1485217"/>
    <lineage>
        <taxon>Bacteria</taxon>
        <taxon>Pseudomonadati</taxon>
        <taxon>Pseudomonadota</taxon>
        <taxon>Betaproteobacteria</taxon>
        <taxon>Burkholderiales</taxon>
        <taxon>Oxalobacteraceae</taxon>
        <taxon>Telluria group</taxon>
        <taxon>Massilia</taxon>
    </lineage>
</organism>
<feature type="region of interest" description="Disordered" evidence="1">
    <location>
        <begin position="68"/>
        <end position="108"/>
    </location>
</feature>
<dbReference type="Proteomes" id="UP000230390">
    <property type="component" value="Unassembled WGS sequence"/>
</dbReference>
<dbReference type="RefSeq" id="WP_099788582.1">
    <property type="nucleotide sequence ID" value="NZ_JBHLYV010000032.1"/>
</dbReference>
<dbReference type="OrthoDB" id="9788289at2"/>
<evidence type="ECO:0000256" key="1">
    <source>
        <dbReference type="SAM" id="MobiDB-lite"/>
    </source>
</evidence>
<sequence>MTATINTAWYDLFSRGARDWLRHNDKVREAVLSHLPELIAGPDLITGSQQRTVQVPVRLLEHARFKLADGRSSSGAGQGDGQPGDVLHPAPQGSAGQGEAGEGGNGEGSLQLMLEFSVDEVMDWLWEELKLPDLKPKPNSRVDEPDLVREGWDKRGAPSRLDRRRTAKEAIKRRAVQADPVPFTNEDLRFRQIVARQRPSTSAMVFFVIDVSASMTQLERKLAKSFFFFALQGIRRKYAKVGTRFIAHTTRAWEFSEAEFFQVSGSGGTIASSALRLTLDLVRSEVDPAHENIYMFYASDGENFTEDRAAASQALTELAGNLNYIGYVETLPGMPRSLDTEMRRLCSDLERRGLPVGSSILAGTDDVWRALRKFFIQEAGAEGGAGAAADARAVPRGAGREAL</sequence>
<name>A0A2G8THG6_9BURK</name>
<dbReference type="EMBL" id="PDOC01000005">
    <property type="protein sequence ID" value="PIL45078.1"/>
    <property type="molecule type" value="Genomic_DNA"/>
</dbReference>
<comment type="caution">
    <text evidence="2">The sequence shown here is derived from an EMBL/GenBank/DDBJ whole genome shotgun (WGS) entry which is preliminary data.</text>
</comment>
<reference evidence="2 3" key="1">
    <citation type="submission" date="2017-10" db="EMBL/GenBank/DDBJ databases">
        <title>Massilia psychrophilum sp. nov., a novel purple-pigmented bacterium isolated from Tianshan glacier, Xinjiang Municipality, China.</title>
        <authorList>
            <person name="Wang H."/>
        </authorList>
    </citation>
    <scope>NUCLEOTIDE SEQUENCE [LARGE SCALE GENOMIC DNA]</scope>
    <source>
        <strain evidence="2 3">JCM 30074</strain>
    </source>
</reference>
<evidence type="ECO:0000313" key="2">
    <source>
        <dbReference type="EMBL" id="PIL45078.1"/>
    </source>
</evidence>
<evidence type="ECO:0008006" key="4">
    <source>
        <dbReference type="Google" id="ProtNLM"/>
    </source>
</evidence>
<dbReference type="PANTHER" id="PTHR30510">
    <property type="entry name" value="UPF0229 PROTEIN YEAH"/>
    <property type="match status" value="1"/>
</dbReference>
<feature type="compositionally biased region" description="Gly residues" evidence="1">
    <location>
        <begin position="95"/>
        <end position="107"/>
    </location>
</feature>
<keyword evidence="3" id="KW-1185">Reference proteome</keyword>
<dbReference type="InterPro" id="IPR036465">
    <property type="entry name" value="vWFA_dom_sf"/>
</dbReference>
<accession>A0A2G8THG6</accession>